<name>A0AAD3N3L7_LATJO</name>
<accession>A0AAD3N3L7</accession>
<dbReference type="InterPro" id="IPR045860">
    <property type="entry name" value="Snake_toxin-like_sf"/>
</dbReference>
<dbReference type="AlphaFoldDB" id="A0AAD3N3L7"/>
<organism evidence="2 3">
    <name type="scientific">Lates japonicus</name>
    <name type="common">Japanese lates</name>
    <dbReference type="NCBI Taxonomy" id="270547"/>
    <lineage>
        <taxon>Eukaryota</taxon>
        <taxon>Metazoa</taxon>
        <taxon>Chordata</taxon>
        <taxon>Craniata</taxon>
        <taxon>Vertebrata</taxon>
        <taxon>Euteleostomi</taxon>
        <taxon>Actinopterygii</taxon>
        <taxon>Neopterygii</taxon>
        <taxon>Teleostei</taxon>
        <taxon>Neoteleostei</taxon>
        <taxon>Acanthomorphata</taxon>
        <taxon>Carangaria</taxon>
        <taxon>Carangaria incertae sedis</taxon>
        <taxon>Centropomidae</taxon>
        <taxon>Lates</taxon>
    </lineage>
</organism>
<comment type="caution">
    <text evidence="2">The sequence shown here is derived from an EMBL/GenBank/DDBJ whole genome shotgun (WGS) entry which is preliminary data.</text>
</comment>
<dbReference type="Proteomes" id="UP001279410">
    <property type="component" value="Unassembled WGS sequence"/>
</dbReference>
<keyword evidence="1" id="KW-0732">Signal</keyword>
<evidence type="ECO:0000313" key="3">
    <source>
        <dbReference type="Proteomes" id="UP001279410"/>
    </source>
</evidence>
<evidence type="ECO:0000313" key="2">
    <source>
        <dbReference type="EMBL" id="GLD65168.1"/>
    </source>
</evidence>
<dbReference type="Gene3D" id="2.10.60.10">
    <property type="entry name" value="CD59"/>
    <property type="match status" value="1"/>
</dbReference>
<dbReference type="EMBL" id="BRZM01009165">
    <property type="protein sequence ID" value="GLD65168.1"/>
    <property type="molecule type" value="Genomic_DNA"/>
</dbReference>
<proteinExistence type="predicted"/>
<dbReference type="SUPFAM" id="SSF57302">
    <property type="entry name" value="Snake toxin-like"/>
    <property type="match status" value="1"/>
</dbReference>
<feature type="signal peptide" evidence="1">
    <location>
        <begin position="1"/>
        <end position="23"/>
    </location>
</feature>
<keyword evidence="2" id="KW-0675">Receptor</keyword>
<protein>
    <submittedName>
        <fullName evidence="2">Activin receptor type-2A-like isoform X1</fullName>
    </submittedName>
</protein>
<evidence type="ECO:0000256" key="1">
    <source>
        <dbReference type="SAM" id="SignalP"/>
    </source>
</evidence>
<keyword evidence="3" id="KW-1185">Reference proteome</keyword>
<gene>
    <name evidence="2" type="ORF">AKAME5_003007500</name>
</gene>
<sequence length="132" mass="13762">MGSATKLAFSVFLISCSSGAILGRSETQKCVHYNYSPSSSFSSSSVAGAEGRGNVSGVMTCSGEKDKRLHCFATWKNVSGAVQVVKQGCWLDDVNCYDSYGSVSEVNQAQVSAAGCDSSPEDCEGVLIHGLS</sequence>
<feature type="chain" id="PRO_5042104233" evidence="1">
    <location>
        <begin position="24"/>
        <end position="132"/>
    </location>
</feature>
<reference evidence="2" key="1">
    <citation type="submission" date="2022-08" db="EMBL/GenBank/DDBJ databases">
        <title>Genome sequencing of akame (Lates japonicus).</title>
        <authorList>
            <person name="Hashiguchi Y."/>
            <person name="Takahashi H."/>
        </authorList>
    </citation>
    <scope>NUCLEOTIDE SEQUENCE</scope>
    <source>
        <strain evidence="2">Kochi</strain>
    </source>
</reference>